<dbReference type="CTD" id="23137"/>
<evidence type="ECO:0000313" key="8">
    <source>
        <dbReference type="RefSeq" id="XP_052125159.1"/>
    </source>
</evidence>
<feature type="region of interest" description="Disordered" evidence="5">
    <location>
        <begin position="373"/>
        <end position="392"/>
    </location>
</feature>
<evidence type="ECO:0000256" key="4">
    <source>
        <dbReference type="SAM" id="Coils"/>
    </source>
</evidence>
<dbReference type="OrthoDB" id="10254973at2759"/>
<feature type="coiled-coil region" evidence="4">
    <location>
        <begin position="667"/>
        <end position="701"/>
    </location>
</feature>
<feature type="coiled-coil region" evidence="4">
    <location>
        <begin position="125"/>
        <end position="152"/>
    </location>
</feature>
<dbReference type="Gene3D" id="3.40.50.300">
    <property type="entry name" value="P-loop containing nucleotide triphosphate hydrolases"/>
    <property type="match status" value="2"/>
</dbReference>
<keyword evidence="7" id="KW-1185">Reference proteome</keyword>
<feature type="coiled-coil region" evidence="4">
    <location>
        <begin position="796"/>
        <end position="823"/>
    </location>
</feature>
<dbReference type="GeneID" id="113201737"/>
<evidence type="ECO:0000256" key="3">
    <source>
        <dbReference type="ARBA" id="ARBA00023054"/>
    </source>
</evidence>
<proteinExistence type="inferred from homology"/>
<dbReference type="GO" id="GO:0005634">
    <property type="term" value="C:nucleus"/>
    <property type="evidence" value="ECO:0007669"/>
    <property type="project" value="TreeGrafter"/>
</dbReference>
<feature type="domain" description="RecF/RecN/SMC N-terminal" evidence="6">
    <location>
        <begin position="66"/>
        <end position="1035"/>
    </location>
</feature>
<dbReference type="Pfam" id="PF02463">
    <property type="entry name" value="SMC_N"/>
    <property type="match status" value="1"/>
</dbReference>
<sequence>MVQLSNKQWRPGFGFAWCSSCSLLNLAHDLALTMARGVLNGHHEHDNADDHDEMETEEVRRREGSIVKIRMKDFITYDSVECIPGESLNVVIGPNGTGKSTILSAIVLGLGGKPSLLGKPQAQIQDFIKNQRQEAEIEIELLRQRKNTVIKRTIHKSGKSIWHLNGRQVSAKDIETETKALNIQVDNLCQVLAQDRVQDFAKLNRQELLAETQKAIGKEAMADIHSKLKALQRNQNNLKSQIEGEKRKFETEQGHYNRLKGAVEKITKRRDIEEQANVSKLKLSILQYKAKKDEADRYKEMKKNAETEVKRIDAQIEPFKQKIAEAEEKFRSTKNRQSGMEKRIRMQMKKVSDIRNDLENGRDDILGLEVDREKQLKSTESQQQKEDDAKQSISKLRNDIEAQERMPAQEIASKIAKLKEDIAKIREKIDRTSLKKSNIAYEISELKTDLSNVNRELGVVENQREMRMRVLQDANHNAYQAAKWVEENRNKFEKPVYLPMIVELDVNPKFARYVETAIGYNDLIAFVCESAEDTKIIVDNCRKRMGLKVNVLQADPAAGPPPGPQIPLENLKRQYQGFEGYLIDYVKGPSTLLNFLCQRKRFNNIPVSRGDVDADSLQKYYAGDYSKGHTKSRFGNGLMYNSDPIGHARFFKSNINDVDEDALRMRAEQINNTIVFKESEIAKEQEEINKLGRHRQLMRDEAAKLETSQTTLKTMKFHLAQKERELLGIMRNRVDPEMIKVEFAKRIRDAVLKLASQHEPFFQALKDLDNLVIESQTLEFEVANAKALKNSSQRLCSAEQEALEVAKKNLEAISNALADRRKEAQDCLTEITRTHKKQVTKLWEENEQIFATLPNSVEELENHIEDKLAHAAMLGGGDDADQIRIFEGHVRMLEILTKSIASKEAEVASITANMETRENEWKRELNELVDTISANFSRYFAEMKCAGSVELFTGNSDHDYDNYGLRVRVKFRDSEELQDLNAHTQSGGERAVSTAIFMLSLQELTPAPFRLVDEINQGMDAINERRVYELLLRSTSRPGTPQYFLLTPKLLKDMKYNPGTTVLCVMNSACAPSHKTWDMKRFIALRKEEGSQTIL</sequence>
<dbReference type="SUPFAM" id="SSF52540">
    <property type="entry name" value="P-loop containing nucleoside triphosphate hydrolases"/>
    <property type="match status" value="1"/>
</dbReference>
<organism evidence="7 8">
    <name type="scientific">Frankliniella occidentalis</name>
    <name type="common">Western flower thrips</name>
    <name type="synonym">Euthrips occidentalis</name>
    <dbReference type="NCBI Taxonomy" id="133901"/>
    <lineage>
        <taxon>Eukaryota</taxon>
        <taxon>Metazoa</taxon>
        <taxon>Ecdysozoa</taxon>
        <taxon>Arthropoda</taxon>
        <taxon>Hexapoda</taxon>
        <taxon>Insecta</taxon>
        <taxon>Pterygota</taxon>
        <taxon>Neoptera</taxon>
        <taxon>Paraneoptera</taxon>
        <taxon>Thysanoptera</taxon>
        <taxon>Terebrantia</taxon>
        <taxon>Thripoidea</taxon>
        <taxon>Thripidae</taxon>
        <taxon>Frankliniella</taxon>
    </lineage>
</organism>
<evidence type="ECO:0000259" key="6">
    <source>
        <dbReference type="Pfam" id="PF02463"/>
    </source>
</evidence>
<feature type="coiled-coil region" evidence="4">
    <location>
        <begin position="288"/>
        <end position="343"/>
    </location>
</feature>
<gene>
    <name evidence="8" type="primary">LOC113201737</name>
</gene>
<dbReference type="PANTHER" id="PTHR45916:SF1">
    <property type="entry name" value="STRUCTURAL MAINTENANCE OF CHROMOSOMES PROTEIN 5"/>
    <property type="match status" value="1"/>
</dbReference>
<keyword evidence="3 4" id="KW-0175">Coiled coil</keyword>
<dbReference type="RefSeq" id="XP_052125159.1">
    <property type="nucleotide sequence ID" value="XM_052269199.1"/>
</dbReference>
<evidence type="ECO:0000256" key="1">
    <source>
        <dbReference type="ARBA" id="ARBA00010171"/>
    </source>
</evidence>
<dbReference type="GO" id="GO:0030915">
    <property type="term" value="C:Smc5-Smc6 complex"/>
    <property type="evidence" value="ECO:0007669"/>
    <property type="project" value="TreeGrafter"/>
</dbReference>
<feature type="coiled-coil region" evidence="4">
    <location>
        <begin position="221"/>
        <end position="248"/>
    </location>
</feature>
<reference evidence="8" key="1">
    <citation type="submission" date="2025-08" db="UniProtKB">
        <authorList>
            <consortium name="RefSeq"/>
        </authorList>
    </citation>
    <scope>IDENTIFICATION</scope>
    <source>
        <tissue evidence="8">Whole organism</tissue>
    </source>
</reference>
<dbReference type="PANTHER" id="PTHR45916">
    <property type="entry name" value="STRUCTURAL MAINTENANCE OF CHROMOSOMES PROTEIN 5"/>
    <property type="match status" value="1"/>
</dbReference>
<dbReference type="GO" id="GO:0000724">
    <property type="term" value="P:double-strand break repair via homologous recombination"/>
    <property type="evidence" value="ECO:0007669"/>
    <property type="project" value="TreeGrafter"/>
</dbReference>
<dbReference type="AlphaFoldDB" id="A0A9C6UDR6"/>
<comment type="similarity">
    <text evidence="1">Belongs to the SMC family. SMC5 subfamily.</text>
</comment>
<dbReference type="InterPro" id="IPR003395">
    <property type="entry name" value="RecF/RecN/SMC_N"/>
</dbReference>
<evidence type="ECO:0000256" key="5">
    <source>
        <dbReference type="SAM" id="MobiDB-lite"/>
    </source>
</evidence>
<protein>
    <recommendedName>
        <fullName evidence="2">Structural maintenance of chromosomes protein 5</fullName>
    </recommendedName>
</protein>
<dbReference type="Proteomes" id="UP000504606">
    <property type="component" value="Unplaced"/>
</dbReference>
<evidence type="ECO:0000256" key="2">
    <source>
        <dbReference type="ARBA" id="ARBA00018687"/>
    </source>
</evidence>
<name>A0A9C6UDR6_FRAOC</name>
<evidence type="ECO:0000313" key="7">
    <source>
        <dbReference type="Proteomes" id="UP000504606"/>
    </source>
</evidence>
<dbReference type="InterPro" id="IPR027417">
    <property type="entry name" value="P-loop_NTPase"/>
</dbReference>
<accession>A0A9C6UDR6</accession>
<dbReference type="GO" id="GO:0003697">
    <property type="term" value="F:single-stranded DNA binding"/>
    <property type="evidence" value="ECO:0007669"/>
    <property type="project" value="TreeGrafter"/>
</dbReference>